<dbReference type="AlphaFoldDB" id="A0A0U5C135"/>
<dbReference type="PANTHER" id="PTHR35043">
    <property type="entry name" value="TRANSCRIPTION FACTOR DOMAIN-CONTAINING PROTEIN"/>
    <property type="match status" value="1"/>
</dbReference>
<organism evidence="1 2">
    <name type="scientific">Aspergillus calidoustus</name>
    <dbReference type="NCBI Taxonomy" id="454130"/>
    <lineage>
        <taxon>Eukaryota</taxon>
        <taxon>Fungi</taxon>
        <taxon>Dikarya</taxon>
        <taxon>Ascomycota</taxon>
        <taxon>Pezizomycotina</taxon>
        <taxon>Eurotiomycetes</taxon>
        <taxon>Eurotiomycetidae</taxon>
        <taxon>Eurotiales</taxon>
        <taxon>Aspergillaceae</taxon>
        <taxon>Aspergillus</taxon>
        <taxon>Aspergillus subgen. Nidulantes</taxon>
    </lineage>
</organism>
<dbReference type="STRING" id="454130.A0A0U5C135"/>
<name>A0A0U5C135_ASPCI</name>
<dbReference type="OMA" id="WVANELE"/>
<dbReference type="Proteomes" id="UP000054771">
    <property type="component" value="Unassembled WGS sequence"/>
</dbReference>
<protein>
    <submittedName>
        <fullName evidence="1">Uncharacterized protein</fullName>
    </submittedName>
</protein>
<proteinExistence type="predicted"/>
<keyword evidence="2" id="KW-1185">Reference proteome</keyword>
<accession>A0A0U5C135</accession>
<evidence type="ECO:0000313" key="2">
    <source>
        <dbReference type="Proteomes" id="UP000054771"/>
    </source>
</evidence>
<sequence>MVETLGWTPAPDSRGTLNILWTCLATMALCVWTAVHRNIPLVYSFWTSVLERLRLMFLAIIFPEFILTSAWDERRQANALFLEVKTLLGHSTSDVTSPVHRRAADGDDLTLLVQATGPDHPLHTRFSSEFRDEHRELPPWSFEHAIFGVMGGFATETQQIDEAGQKHVLRRILTPQAISILAKAGRLPIIESQEIEERSKADVFAKAVVVGQCLWLTLQVTGRLFQCLSVTPLETHTAIHVGCAIIIYIVWMRKPYNLSHCVVVRGTNIDYIGALFNFHDISHKVYLEEVQKYEKDRIAYWKKRFIDSTRGTSTLGHHLRAQSRSL</sequence>
<reference evidence="2" key="1">
    <citation type="journal article" date="2016" name="Genome Announc.">
        <title>Draft genome sequences of fungus Aspergillus calidoustus.</title>
        <authorList>
            <person name="Horn F."/>
            <person name="Linde J."/>
            <person name="Mattern D.J."/>
            <person name="Walther G."/>
            <person name="Guthke R."/>
            <person name="Scherlach K."/>
            <person name="Martin K."/>
            <person name="Brakhage A.A."/>
            <person name="Petzke L."/>
            <person name="Valiante V."/>
        </authorList>
    </citation>
    <scope>NUCLEOTIDE SEQUENCE [LARGE SCALE GENOMIC DNA]</scope>
    <source>
        <strain evidence="2">SF006504</strain>
    </source>
</reference>
<dbReference type="EMBL" id="CDMC01000001">
    <property type="protein sequence ID" value="CEL00826.1"/>
    <property type="molecule type" value="Genomic_DNA"/>
</dbReference>
<gene>
    <name evidence="1" type="ORF">ASPCAL00422</name>
</gene>
<dbReference type="OrthoDB" id="3061561at2759"/>
<evidence type="ECO:0000313" key="1">
    <source>
        <dbReference type="EMBL" id="CEL00826.1"/>
    </source>
</evidence>
<dbReference type="PANTHER" id="PTHR35043:SF7">
    <property type="entry name" value="TRANSCRIPTION FACTOR DOMAIN-CONTAINING PROTEIN"/>
    <property type="match status" value="1"/>
</dbReference>